<dbReference type="Proteomes" id="UP001320876">
    <property type="component" value="Unassembled WGS sequence"/>
</dbReference>
<reference evidence="3 4" key="1">
    <citation type="submission" date="2022-10" db="EMBL/GenBank/DDBJ databases">
        <title>Luteolibacter arcticus strain CCTCC AB 2014275, whole genome shotgun sequencing project.</title>
        <authorList>
            <person name="Zhao G."/>
            <person name="Shen L."/>
        </authorList>
    </citation>
    <scope>NUCLEOTIDE SEQUENCE [LARGE SCALE GENOMIC DNA]</scope>
    <source>
        <strain evidence="3 4">CCTCC AB 2014275</strain>
    </source>
</reference>
<dbReference type="InterPro" id="IPR013425">
    <property type="entry name" value="Autotrns_rpt"/>
</dbReference>
<dbReference type="Pfam" id="PF12951">
    <property type="entry name" value="PATR"/>
    <property type="match status" value="8"/>
</dbReference>
<evidence type="ECO:0000313" key="4">
    <source>
        <dbReference type="Proteomes" id="UP001320876"/>
    </source>
</evidence>
<dbReference type="InterPro" id="IPR012332">
    <property type="entry name" value="Autotransporter_pectin_lyase_C"/>
</dbReference>
<gene>
    <name evidence="3" type="ORF">OKA05_27760</name>
</gene>
<accession>A0ABT3GSC4</accession>
<dbReference type="InterPro" id="IPR051551">
    <property type="entry name" value="Autotransporter_adhesion"/>
</dbReference>
<dbReference type="PANTHER" id="PTHR35037:SF3">
    <property type="entry name" value="C-TERMINAL REGION OF AIDA-LIKE PROTEIN"/>
    <property type="match status" value="1"/>
</dbReference>
<dbReference type="PANTHER" id="PTHR35037">
    <property type="entry name" value="C-TERMINAL REGION OF AIDA-LIKE PROTEIN"/>
    <property type="match status" value="1"/>
</dbReference>
<organism evidence="3 4">
    <name type="scientific">Luteolibacter arcticus</name>
    <dbReference type="NCBI Taxonomy" id="1581411"/>
    <lineage>
        <taxon>Bacteria</taxon>
        <taxon>Pseudomonadati</taxon>
        <taxon>Verrucomicrobiota</taxon>
        <taxon>Verrucomicrobiia</taxon>
        <taxon>Verrucomicrobiales</taxon>
        <taxon>Verrucomicrobiaceae</taxon>
        <taxon>Luteolibacter</taxon>
    </lineage>
</organism>
<evidence type="ECO:0000313" key="3">
    <source>
        <dbReference type="EMBL" id="MCW1926379.1"/>
    </source>
</evidence>
<name>A0ABT3GSC4_9BACT</name>
<keyword evidence="4" id="KW-1185">Reference proteome</keyword>
<dbReference type="EMBL" id="JAPDDT010000025">
    <property type="protein sequence ID" value="MCW1926379.1"/>
    <property type="molecule type" value="Genomic_DNA"/>
</dbReference>
<dbReference type="RefSeq" id="WP_264490487.1">
    <property type="nucleotide sequence ID" value="NZ_JAPDDT010000025.1"/>
</dbReference>
<keyword evidence="1 2" id="KW-0732">Signal</keyword>
<dbReference type="SUPFAM" id="SSF51126">
    <property type="entry name" value="Pectin lyase-like"/>
    <property type="match status" value="4"/>
</dbReference>
<comment type="caution">
    <text evidence="3">The sequence shown here is derived from an EMBL/GenBank/DDBJ whole genome shotgun (WGS) entry which is preliminary data.</text>
</comment>
<dbReference type="Gene3D" id="2.160.20.20">
    <property type="match status" value="1"/>
</dbReference>
<evidence type="ECO:0000256" key="1">
    <source>
        <dbReference type="ARBA" id="ARBA00022729"/>
    </source>
</evidence>
<dbReference type="InterPro" id="IPR011050">
    <property type="entry name" value="Pectin_lyase_fold/virulence"/>
</dbReference>
<proteinExistence type="predicted"/>
<sequence>MQNRYFPVASRATLLTTSLGMALASHGAVTPINWSGASGVDPTAWADTGNWTGGAAPANDLVTDLAVFELADFTGKQPNAGTRSVAGVQIGSGAATGALTLSGAQVTLGASGIDMKANAAAATISAAVVLGAAQTWANESANALTISAPTSGAFALAKGGSGRIILTGANTRSGTTTLSGGTLQVGSNAANAPIGSGTYDIGAGSTLRIEYATTNTAATNLGSLPWANFSGGGTLNIATNGAFDYISNATALPAGFTGTLQIDGGRVQAAPSTGGLGSTSTIVVKSGGQFGMWEGGTFSQNFTIAGAGYGEGGYEAALRLSNDAATNVTLNGTITLAGDATIGARSTGVATISNPIGQSTASNLTVGTGFLNGTVIFQAVNTYTGNTIVRNGVLSLNGSAPTVLGNLQMIGGDGTYLRTQQANQFAAGSVANFTSASGSWNRFEFFGKDQTFAGINTGTTTVQGGGIFQNSEANGAAGANATLTLNGSGNYVFNGHIRDWGSPNVGTHKVSLVKNGAGTQTLAGSVVTYSGTTSINNGTLELISTSGFKSATTVASGTTLKLGNNGNTGTGTGFTVDLSNGATLVHDGQSASHFWTIGGATTNTGTTTVNQSSIAAGLLDKGLFFDGGLKGSGTVTINATNAGNGVVFRNNNTSFSGTLIVNGIADATVNLGSGIGVGGCTTGLQNADIQLNGTMELLNQGVSWAGSASGAFQMGALSGSGVMVGNYTTGGNTTVTIGKTNNSGSYSGVIANGTGNTVHLVKDGSGTQTLSGTNSYTGNTTVNGGTLSLSGGSSLSDTGNLTLANTAGVQVVFNDSETTGALAGGGVTGGDVNLQDNTLTLAGDANTTFSGVISGTDGALAKTGTGTLTLAGASTYTGATTIDAGRLNLTGALPNSSLTVADGAFVGGEGSAAAMTLGSSVGVDIVTSPATAEVLTANGPLSVTGTTLVDFSGPMPTPAFKVLQFGSNANGFTAANFDLVDPTSYRPGYAFTVNANDVTLTMAKKSLEWTGSQDATWENDMLANFRDTTTLADEKFFTADDVLFGNLPATDPTVTVIGTVAPSSFTFNSTLNYTIEGGAITGPGGLTKEGSGTATLSGPNTFTGAIAVNTGTLVFKAPANAAWTMPTGAKTIASGAVMQIDFTPQTTLHLQTNPGSTAISAGAVLDLYSTAYNVNSYHLLNGGWTATGTGTIRISGGGAVACWTGGNNALAGFTGLLDIQNGQFAVNVDNATTLGGTLDVNVTATGKLDMRSGHFTVDSLDGAAGSEIIKSHNTAVTLTVGNNSGSGAFAGNLSNATGTIGLTKVGTGTQTLSGTNTHTGPTTVNGGTLALTGGAAIADTGAVVLADAAGAQVVLNASEAIGSLAGGGATGGTVNLQANTLTVGNASNTAFAGSLSGSGGLTKVGAGTLTLSGANSYAGNTAVNAGVLSVASAFFGDASTVTVLTGAVLNLNTGTDDTVGTLILGETTVPGGTYNASHPTYGSYFTGSGSLVVEGNAYDSWAATKGLTALNKGSAVDADFDGVSNLLEYYLDGNPLASDHSILPAVTRDATHLILTFKRRDDARADVSAQVVEYGTNLTAWPLSAVLGTAPGTTTDGNGVVVTVAENGSNPDDIMVKIPRTPHGAGGKLFARLKVTE</sequence>
<evidence type="ECO:0000256" key="2">
    <source>
        <dbReference type="SAM" id="SignalP"/>
    </source>
</evidence>
<protein>
    <submittedName>
        <fullName evidence="3">Autotransporter-associated beta strand repeat-containing protein</fullName>
    </submittedName>
</protein>
<dbReference type="NCBIfam" id="TIGR02601">
    <property type="entry name" value="autotrns_rpt"/>
    <property type="match status" value="8"/>
</dbReference>
<feature type="chain" id="PRO_5046625347" evidence="2">
    <location>
        <begin position="28"/>
        <end position="1637"/>
    </location>
</feature>
<feature type="signal peptide" evidence="2">
    <location>
        <begin position="1"/>
        <end position="27"/>
    </location>
</feature>